<evidence type="ECO:0000256" key="1">
    <source>
        <dbReference type="ARBA" id="ARBA00023015"/>
    </source>
</evidence>
<dbReference type="PROSITE" id="PS01124">
    <property type="entry name" value="HTH_ARAC_FAMILY_2"/>
    <property type="match status" value="1"/>
</dbReference>
<dbReference type="PANTHER" id="PTHR46796">
    <property type="entry name" value="HTH-TYPE TRANSCRIPTIONAL ACTIVATOR RHAS-RELATED"/>
    <property type="match status" value="1"/>
</dbReference>
<dbReference type="Pfam" id="PF02311">
    <property type="entry name" value="AraC_binding"/>
    <property type="match status" value="1"/>
</dbReference>
<dbReference type="InterPro" id="IPR037923">
    <property type="entry name" value="HTH-like"/>
</dbReference>
<dbReference type="AlphaFoldDB" id="A0A4P7LJ75"/>
<dbReference type="PANTHER" id="PTHR46796:SF6">
    <property type="entry name" value="ARAC SUBFAMILY"/>
    <property type="match status" value="1"/>
</dbReference>
<dbReference type="Gene3D" id="2.60.120.10">
    <property type="entry name" value="Jelly Rolls"/>
    <property type="match status" value="1"/>
</dbReference>
<evidence type="ECO:0000256" key="3">
    <source>
        <dbReference type="ARBA" id="ARBA00023163"/>
    </source>
</evidence>
<reference evidence="5 6" key="1">
    <citation type="submission" date="2019-03" db="EMBL/GenBank/DDBJ databases">
        <title>Efficiently degradation of phenoxyalkanoic acid herbicides by Cupriavidus oxalaticus strain X32.</title>
        <authorList>
            <person name="Sheng X."/>
        </authorList>
    </citation>
    <scope>NUCLEOTIDE SEQUENCE [LARGE SCALE GENOMIC DNA]</scope>
    <source>
        <strain evidence="5 6">X32</strain>
        <plasmid evidence="5 6">unnamed1</plasmid>
    </source>
</reference>
<evidence type="ECO:0000256" key="2">
    <source>
        <dbReference type="ARBA" id="ARBA00023125"/>
    </source>
</evidence>
<name>A0A4P7LJ75_9BURK</name>
<accession>A0A4P7LJ75</accession>
<geneLocation type="plasmid" evidence="5">
    <name>unnamed1</name>
</geneLocation>
<proteinExistence type="predicted"/>
<gene>
    <name evidence="5" type="ORF">E0W60_28290</name>
</gene>
<dbReference type="Proteomes" id="UP000295294">
    <property type="component" value="Plasmid unnamed1"/>
</dbReference>
<keyword evidence="5" id="KW-0614">Plasmid</keyword>
<dbReference type="Gene3D" id="1.10.10.60">
    <property type="entry name" value="Homeodomain-like"/>
    <property type="match status" value="2"/>
</dbReference>
<sequence>MHRANPSNAPLTPLDYEGKKGAVIRNYTMAARAQSAYFGIHDQSNCLPNPVPHRHEYFQIYVNTLGETTHYIGGQQRPIRPGTVSFVLPFLVHYIPNVADGKFHVINISKEYLLPSLNLDVFELSEVPLARAPELGPFRFQHCLDFQFDELDTEYLQELCERMAQESQQSPSDDTASNLLIRSHLLNLIGMVWRRHGDKIRLCESNGMLLQSYKQSVLRCIRYITQNLSRELTLGDAAQASHVSATHLAHLLKSETGKTFLEIVTERRIERAKTLLAFTSASAAEIGQSTGFGEPNNFARRFRQIVGSTPLAYRRQFQDVGARTWVE</sequence>
<evidence type="ECO:0000313" key="5">
    <source>
        <dbReference type="EMBL" id="QBY55875.1"/>
    </source>
</evidence>
<keyword evidence="1" id="KW-0805">Transcription regulation</keyword>
<dbReference type="InterPro" id="IPR050204">
    <property type="entry name" value="AraC_XylS_family_regulators"/>
</dbReference>
<dbReference type="InterPro" id="IPR003313">
    <property type="entry name" value="AraC-bd"/>
</dbReference>
<dbReference type="GO" id="GO:0043565">
    <property type="term" value="F:sequence-specific DNA binding"/>
    <property type="evidence" value="ECO:0007669"/>
    <property type="project" value="InterPro"/>
</dbReference>
<dbReference type="SUPFAM" id="SSF51215">
    <property type="entry name" value="Regulatory protein AraC"/>
    <property type="match status" value="1"/>
</dbReference>
<evidence type="ECO:0000259" key="4">
    <source>
        <dbReference type="PROSITE" id="PS01124"/>
    </source>
</evidence>
<evidence type="ECO:0000313" key="6">
    <source>
        <dbReference type="Proteomes" id="UP000295294"/>
    </source>
</evidence>
<dbReference type="InterPro" id="IPR018060">
    <property type="entry name" value="HTH_AraC"/>
</dbReference>
<dbReference type="SUPFAM" id="SSF46689">
    <property type="entry name" value="Homeodomain-like"/>
    <property type="match status" value="1"/>
</dbReference>
<dbReference type="GO" id="GO:0003700">
    <property type="term" value="F:DNA-binding transcription factor activity"/>
    <property type="evidence" value="ECO:0007669"/>
    <property type="project" value="InterPro"/>
</dbReference>
<dbReference type="Pfam" id="PF12833">
    <property type="entry name" value="HTH_18"/>
    <property type="match status" value="1"/>
</dbReference>
<dbReference type="KEGG" id="cox:E0W60_28290"/>
<keyword evidence="2" id="KW-0238">DNA-binding</keyword>
<keyword evidence="3" id="KW-0804">Transcription</keyword>
<dbReference type="InterPro" id="IPR009057">
    <property type="entry name" value="Homeodomain-like_sf"/>
</dbReference>
<dbReference type="EMBL" id="CP038636">
    <property type="protein sequence ID" value="QBY55875.1"/>
    <property type="molecule type" value="Genomic_DNA"/>
</dbReference>
<feature type="domain" description="HTH araC/xylS-type" evidence="4">
    <location>
        <begin position="218"/>
        <end position="316"/>
    </location>
</feature>
<protein>
    <submittedName>
        <fullName evidence="5">AraC family transcriptional regulator</fullName>
    </submittedName>
</protein>
<dbReference type="InterPro" id="IPR014710">
    <property type="entry name" value="RmlC-like_jellyroll"/>
</dbReference>
<organism evidence="5 6">
    <name type="scientific">Cupriavidus oxalaticus</name>
    <dbReference type="NCBI Taxonomy" id="96344"/>
    <lineage>
        <taxon>Bacteria</taxon>
        <taxon>Pseudomonadati</taxon>
        <taxon>Pseudomonadota</taxon>
        <taxon>Betaproteobacteria</taxon>
        <taxon>Burkholderiales</taxon>
        <taxon>Burkholderiaceae</taxon>
        <taxon>Cupriavidus</taxon>
    </lineage>
</organism>
<dbReference type="SMART" id="SM00342">
    <property type="entry name" value="HTH_ARAC"/>
    <property type="match status" value="1"/>
</dbReference>
<dbReference type="OrthoDB" id="1050625at2"/>